<name>A0A087BSV8_9BIFI</name>
<dbReference type="Proteomes" id="UP000029014">
    <property type="component" value="Unassembled WGS sequence"/>
</dbReference>
<gene>
    <name evidence="2" type="ORF">BMIN_1220</name>
</gene>
<organism evidence="2 3">
    <name type="scientific">Bifidobacterium minimum</name>
    <dbReference type="NCBI Taxonomy" id="1693"/>
    <lineage>
        <taxon>Bacteria</taxon>
        <taxon>Bacillati</taxon>
        <taxon>Actinomycetota</taxon>
        <taxon>Actinomycetes</taxon>
        <taxon>Bifidobacteriales</taxon>
        <taxon>Bifidobacteriaceae</taxon>
        <taxon>Bifidobacterium</taxon>
    </lineage>
</organism>
<sequence>MNRHDPVSCSPTCPAMPATGWLFAGSTTIASNNGVNPPPGRAHGTGTARTPCPGHDTRGTPAWMNASYRKKLKRRHTRSLTSCIGHASRPHPACGQEKHEPGSNPIVMRDSRLPPSPSRNSTPETLQGSGDCKAAVNNNVVSIPPNYPPATSTRPAHPHQTAKSHCKLYIDRNFKAFI</sequence>
<reference evidence="2 3" key="1">
    <citation type="submission" date="2014-03" db="EMBL/GenBank/DDBJ databases">
        <title>Genomics of Bifidobacteria.</title>
        <authorList>
            <person name="Ventura M."/>
            <person name="Milani C."/>
            <person name="Lugli G.A."/>
        </authorList>
    </citation>
    <scope>NUCLEOTIDE SEQUENCE [LARGE SCALE GENOMIC DNA]</scope>
    <source>
        <strain evidence="2 3">LMG 11592</strain>
    </source>
</reference>
<evidence type="ECO:0000313" key="2">
    <source>
        <dbReference type="EMBL" id="KFI74108.1"/>
    </source>
</evidence>
<proteinExistence type="predicted"/>
<keyword evidence="3" id="KW-1185">Reference proteome</keyword>
<evidence type="ECO:0000313" key="3">
    <source>
        <dbReference type="Proteomes" id="UP000029014"/>
    </source>
</evidence>
<dbReference type="EMBL" id="JGZD01000003">
    <property type="protein sequence ID" value="KFI74108.1"/>
    <property type="molecule type" value="Genomic_DNA"/>
</dbReference>
<dbReference type="STRING" id="1693.BMIN_1220"/>
<comment type="caution">
    <text evidence="2">The sequence shown here is derived from an EMBL/GenBank/DDBJ whole genome shotgun (WGS) entry which is preliminary data.</text>
</comment>
<evidence type="ECO:0000256" key="1">
    <source>
        <dbReference type="SAM" id="MobiDB-lite"/>
    </source>
</evidence>
<protein>
    <submittedName>
        <fullName evidence="2">Uncharacterized protein</fullName>
    </submittedName>
</protein>
<feature type="compositionally biased region" description="Basic residues" evidence="1">
    <location>
        <begin position="68"/>
        <end position="78"/>
    </location>
</feature>
<dbReference type="AlphaFoldDB" id="A0A087BSV8"/>
<feature type="compositionally biased region" description="Polar residues" evidence="1">
    <location>
        <begin position="118"/>
        <end position="128"/>
    </location>
</feature>
<accession>A0A087BSV8</accession>
<feature type="region of interest" description="Disordered" evidence="1">
    <location>
        <begin position="32"/>
        <end position="132"/>
    </location>
</feature>